<dbReference type="GO" id="GO:0019478">
    <property type="term" value="P:D-amino acid catabolic process"/>
    <property type="evidence" value="ECO:0007669"/>
    <property type="project" value="UniProtKB-UniRule"/>
</dbReference>
<comment type="similarity">
    <text evidence="1 4">Belongs to the DTD family.</text>
</comment>
<comment type="subcellular location">
    <subcellularLocation>
        <location evidence="4">Cytoplasm</location>
    </subcellularLocation>
</comment>
<dbReference type="GO" id="GO:0106026">
    <property type="term" value="F:Gly-tRNA(Ala) deacylase activity"/>
    <property type="evidence" value="ECO:0007669"/>
    <property type="project" value="UniProtKB-UniRule"/>
</dbReference>
<evidence type="ECO:0000256" key="3">
    <source>
        <dbReference type="ARBA" id="ARBA00022801"/>
    </source>
</evidence>
<evidence type="ECO:0000256" key="4">
    <source>
        <dbReference type="HAMAP-Rule" id="MF_00518"/>
    </source>
</evidence>
<dbReference type="EMBL" id="LOCK01000061">
    <property type="protein sequence ID" value="KTE89718.1"/>
    <property type="molecule type" value="Genomic_DNA"/>
</dbReference>
<dbReference type="NCBIfam" id="TIGR00256">
    <property type="entry name" value="D-aminoacyl-tRNA deacylase"/>
    <property type="match status" value="1"/>
</dbReference>
<dbReference type="EC" id="3.1.1.96" evidence="4"/>
<comment type="catalytic activity">
    <reaction evidence="4">
        <text>glycyl-tRNA(Ala) + H2O = tRNA(Ala) + glycine + H(+)</text>
        <dbReference type="Rhea" id="RHEA:53744"/>
        <dbReference type="Rhea" id="RHEA-COMP:9657"/>
        <dbReference type="Rhea" id="RHEA-COMP:13640"/>
        <dbReference type="ChEBI" id="CHEBI:15377"/>
        <dbReference type="ChEBI" id="CHEBI:15378"/>
        <dbReference type="ChEBI" id="CHEBI:57305"/>
        <dbReference type="ChEBI" id="CHEBI:78442"/>
        <dbReference type="ChEBI" id="CHEBI:78522"/>
    </reaction>
</comment>
<dbReference type="OMA" id="VFGADMK"/>
<proteinExistence type="inferred from homology"/>
<protein>
    <recommendedName>
        <fullName evidence="4">D-aminoacyl-tRNA deacylase</fullName>
        <shortName evidence="4">DTD</shortName>
        <ecNumber evidence="4">3.1.1.96</ecNumber>
    </recommendedName>
    <alternativeName>
        <fullName evidence="4">Gly-tRNA(Ala) deacylase</fullName>
        <ecNumber evidence="4">3.1.1.-</ecNumber>
    </alternativeName>
</protein>
<dbReference type="Gene3D" id="3.50.80.10">
    <property type="entry name" value="D-tyrosyl-tRNA(Tyr) deacylase"/>
    <property type="match status" value="1"/>
</dbReference>
<organism evidence="5">
    <name type="scientific">Desulfitobacterium hafniense</name>
    <name type="common">Desulfitobacterium frappieri</name>
    <dbReference type="NCBI Taxonomy" id="49338"/>
    <lineage>
        <taxon>Bacteria</taxon>
        <taxon>Bacillati</taxon>
        <taxon>Bacillota</taxon>
        <taxon>Clostridia</taxon>
        <taxon>Eubacteriales</taxon>
        <taxon>Desulfitobacteriaceae</taxon>
        <taxon>Desulfitobacterium</taxon>
    </lineage>
</organism>
<accession>A0A098B0Z0</accession>
<comment type="function">
    <text evidence="4">An aminoacyl-tRNA editing enzyme that deacylates mischarged D-aminoacyl-tRNAs. Also deacylates mischarged glycyl-tRNA(Ala), protecting cells against glycine mischarging by AlaRS. Acts via tRNA-based rather than protein-based catalysis; rejects L-amino acids rather than detecting D-amino acids in the active site. By recycling D-aminoacyl-tRNA to D-amino acids and free tRNA molecules, this enzyme counteracts the toxicity associated with the formation of D-aminoacyl-tRNA entities in vivo and helps enforce protein L-homochirality.</text>
</comment>
<dbReference type="FunFam" id="3.50.80.10:FF:000001">
    <property type="entry name" value="D-aminoacyl-tRNA deacylase"/>
    <property type="match status" value="1"/>
</dbReference>
<evidence type="ECO:0000313" key="7">
    <source>
        <dbReference type="Proteomes" id="UP000054623"/>
    </source>
</evidence>
<reference evidence="6 7" key="2">
    <citation type="submission" date="2015-12" db="EMBL/GenBank/DDBJ databases">
        <title>Draft Genome Sequence of Desulfitobacterium hafniense Strain DH, a Sulfate-reducing Bacterium Isolated from Paddy Soils.</title>
        <authorList>
            <person name="Bao P."/>
            <person name="Zhang X."/>
            <person name="Li G."/>
        </authorList>
    </citation>
    <scope>NUCLEOTIDE SEQUENCE [LARGE SCALE GENOMIC DNA]</scope>
    <source>
        <strain evidence="6 7">DH</strain>
    </source>
</reference>
<evidence type="ECO:0000313" key="5">
    <source>
        <dbReference type="EMBL" id="CDX02539.1"/>
    </source>
</evidence>
<dbReference type="GO" id="GO:0043908">
    <property type="term" value="F:Ser(Gly)-tRNA(Ala) hydrolase activity"/>
    <property type="evidence" value="ECO:0007669"/>
    <property type="project" value="UniProtKB-UniRule"/>
</dbReference>
<reference evidence="5" key="1">
    <citation type="submission" date="2014-07" db="EMBL/GenBank/DDBJ databases">
        <authorList>
            <person name="Hornung V.Bastian."/>
        </authorList>
    </citation>
    <scope>NUCLEOTIDE SEQUENCE</scope>
    <source>
        <strain evidence="5">PCE-S</strain>
    </source>
</reference>
<dbReference type="RefSeq" id="WP_011460350.1">
    <property type="nucleotide sequence ID" value="NZ_JAYFNZ010000017.1"/>
</dbReference>
<dbReference type="InterPro" id="IPR023509">
    <property type="entry name" value="DTD-like_sf"/>
</dbReference>
<dbReference type="EC" id="3.1.1.-" evidence="4"/>
<comment type="catalytic activity">
    <reaction evidence="4">
        <text>a D-aminoacyl-tRNA + H2O = a tRNA + a D-alpha-amino acid + H(+)</text>
        <dbReference type="Rhea" id="RHEA:13953"/>
        <dbReference type="Rhea" id="RHEA-COMP:10123"/>
        <dbReference type="Rhea" id="RHEA-COMP:10124"/>
        <dbReference type="ChEBI" id="CHEBI:15377"/>
        <dbReference type="ChEBI" id="CHEBI:15378"/>
        <dbReference type="ChEBI" id="CHEBI:59871"/>
        <dbReference type="ChEBI" id="CHEBI:78442"/>
        <dbReference type="ChEBI" id="CHEBI:79333"/>
        <dbReference type="EC" id="3.1.1.96"/>
    </reaction>
</comment>
<name>A0A098B0Z0_DESHA</name>
<dbReference type="SUPFAM" id="SSF69500">
    <property type="entry name" value="DTD-like"/>
    <property type="match status" value="1"/>
</dbReference>
<keyword evidence="3 4" id="KW-0378">Hydrolase</keyword>
<dbReference type="SMR" id="A0A098B0Z0"/>
<evidence type="ECO:0000313" key="6">
    <source>
        <dbReference type="EMBL" id="KTE89718.1"/>
    </source>
</evidence>
<dbReference type="PANTHER" id="PTHR10472">
    <property type="entry name" value="D-TYROSYL-TRNA TYR DEACYLASE"/>
    <property type="match status" value="1"/>
</dbReference>
<keyword evidence="2 4" id="KW-0820">tRNA-binding</keyword>
<dbReference type="GO" id="GO:0000049">
    <property type="term" value="F:tRNA binding"/>
    <property type="evidence" value="ECO:0007669"/>
    <property type="project" value="UniProtKB-UniRule"/>
</dbReference>
<dbReference type="Proteomes" id="UP000054623">
    <property type="component" value="Unassembled WGS sequence"/>
</dbReference>
<dbReference type="PANTHER" id="PTHR10472:SF5">
    <property type="entry name" value="D-AMINOACYL-TRNA DEACYLASE 1"/>
    <property type="match status" value="1"/>
</dbReference>
<dbReference type="CDD" id="cd00563">
    <property type="entry name" value="Dtyr_deacylase"/>
    <property type="match status" value="1"/>
</dbReference>
<dbReference type="HAMAP" id="MF_00518">
    <property type="entry name" value="Deacylase_Dtd"/>
    <property type="match status" value="1"/>
</dbReference>
<dbReference type="EMBL" id="LK996017">
    <property type="protein sequence ID" value="CDX02539.1"/>
    <property type="molecule type" value="Genomic_DNA"/>
</dbReference>
<feature type="short sequence motif" description="Gly-cisPro motif, important for rejection of L-amino acids" evidence="4">
    <location>
        <begin position="137"/>
        <end position="138"/>
    </location>
</feature>
<comment type="domain">
    <text evidence="4">A Gly-cisPro motif from one monomer fits into the active site of the other monomer to allow specific chiral rejection of L-amino acids.</text>
</comment>
<dbReference type="GO" id="GO:0051500">
    <property type="term" value="F:D-tyrosyl-tRNA(Tyr) deacylase activity"/>
    <property type="evidence" value="ECO:0007669"/>
    <property type="project" value="TreeGrafter"/>
</dbReference>
<evidence type="ECO:0000256" key="1">
    <source>
        <dbReference type="ARBA" id="ARBA00009673"/>
    </source>
</evidence>
<sequence length="149" mass="16049">MRSVVQRVTQASVTVEGEVVGRIGAGLLVLFGVGRGDTEADLNWMVDKIAGLRLFEDGEGKMNRSVQDVGGEILMVSQFTLYGDCRKGKRPSFATAAPPETAGELFQQAVAKMRGYGLHVETGVFQAEMQVALVNDGPVTLLIDSEKNF</sequence>
<comment type="subunit">
    <text evidence="4">Homodimer.</text>
</comment>
<dbReference type="AlphaFoldDB" id="A0A098B0Z0"/>
<dbReference type="Pfam" id="PF02580">
    <property type="entry name" value="Tyr_Deacylase"/>
    <property type="match status" value="1"/>
</dbReference>
<keyword evidence="4" id="KW-0963">Cytoplasm</keyword>
<keyword evidence="4" id="KW-0694">RNA-binding</keyword>
<dbReference type="OrthoDB" id="9801395at2"/>
<evidence type="ECO:0000256" key="2">
    <source>
        <dbReference type="ARBA" id="ARBA00022555"/>
    </source>
</evidence>
<dbReference type="GO" id="GO:0005737">
    <property type="term" value="C:cytoplasm"/>
    <property type="evidence" value="ECO:0007669"/>
    <property type="project" value="UniProtKB-SubCell"/>
</dbReference>
<dbReference type="PATRIC" id="fig|49338.4.peg.2848"/>
<dbReference type="InterPro" id="IPR003732">
    <property type="entry name" value="Daa-tRNA_deacyls_DTD"/>
</dbReference>
<gene>
    <name evidence="4" type="primary">dtd</name>
    <name evidence="6" type="ORF">AT727_10230</name>
    <name evidence="5" type="ORF">DPCES_2652</name>
</gene>